<comment type="caution">
    <text evidence="1">The sequence shown here is derived from an EMBL/GenBank/DDBJ whole genome shotgun (WGS) entry which is preliminary data.</text>
</comment>
<protein>
    <recommendedName>
        <fullName evidence="3">Bacteriocin</fullName>
    </recommendedName>
</protein>
<evidence type="ECO:0008006" key="3">
    <source>
        <dbReference type="Google" id="ProtNLM"/>
    </source>
</evidence>
<organism evidence="1 2">
    <name type="scientific">Chryseobacterium camelliae</name>
    <dbReference type="NCBI Taxonomy" id="1265445"/>
    <lineage>
        <taxon>Bacteria</taxon>
        <taxon>Pseudomonadati</taxon>
        <taxon>Bacteroidota</taxon>
        <taxon>Flavobacteriia</taxon>
        <taxon>Flavobacteriales</taxon>
        <taxon>Weeksellaceae</taxon>
        <taxon>Chryseobacterium group</taxon>
        <taxon>Chryseobacterium</taxon>
    </lineage>
</organism>
<dbReference type="RefSeq" id="WP_307450506.1">
    <property type="nucleotide sequence ID" value="NZ_JAUTAL010000001.1"/>
</dbReference>
<keyword evidence="2" id="KW-1185">Reference proteome</keyword>
<dbReference type="EMBL" id="JAUTAL010000001">
    <property type="protein sequence ID" value="MDQ1097168.1"/>
    <property type="molecule type" value="Genomic_DNA"/>
</dbReference>
<evidence type="ECO:0000313" key="2">
    <source>
        <dbReference type="Proteomes" id="UP001225072"/>
    </source>
</evidence>
<name>A0ABU0TJF0_9FLAO</name>
<evidence type="ECO:0000313" key="1">
    <source>
        <dbReference type="EMBL" id="MDQ1097168.1"/>
    </source>
</evidence>
<dbReference type="NCBIfam" id="NF047798">
    <property type="entry name" value="leader_Chryseo"/>
    <property type="match status" value="1"/>
</dbReference>
<proteinExistence type="predicted"/>
<gene>
    <name evidence="1" type="ORF">QE404_002315</name>
</gene>
<sequence>MKNFKKLTRENLRGIKGGRACSIAIQGSDGQWTTRTGTCQPVGPVAGVGSSYCETGLGNINLSSNGGVSHCND</sequence>
<dbReference type="InterPro" id="IPR058074">
    <property type="entry name" value="Bacteriocin-like"/>
</dbReference>
<dbReference type="Proteomes" id="UP001225072">
    <property type="component" value="Unassembled WGS sequence"/>
</dbReference>
<reference evidence="1 2" key="1">
    <citation type="submission" date="2023-07" db="EMBL/GenBank/DDBJ databases">
        <title>Functional and genomic diversity of the sorghum phyllosphere microbiome.</title>
        <authorList>
            <person name="Shade A."/>
        </authorList>
    </citation>
    <scope>NUCLEOTIDE SEQUENCE [LARGE SCALE GENOMIC DNA]</scope>
    <source>
        <strain evidence="1 2">SORGH_AS_1064</strain>
    </source>
</reference>
<accession>A0ABU0TJF0</accession>